<dbReference type="STRING" id="29332.AWH48_11990"/>
<evidence type="ECO:0000259" key="1">
    <source>
        <dbReference type="Pfam" id="PF04865"/>
    </source>
</evidence>
<dbReference type="InterPro" id="IPR052399">
    <property type="entry name" value="Phage_Baseplate_Assmbl_Protein"/>
</dbReference>
<keyword evidence="3" id="KW-1185">Reference proteome</keyword>
<reference evidence="2 3" key="1">
    <citation type="submission" date="2016-01" db="EMBL/GenBank/DDBJ databases">
        <title>Investigation of taxonomic status of Bacillus aminovorans.</title>
        <authorList>
            <person name="Verma A."/>
            <person name="Pal Y."/>
            <person name="Krishnamurthi S."/>
        </authorList>
    </citation>
    <scope>NUCLEOTIDE SEQUENCE [LARGE SCALE GENOMIC DNA]</scope>
    <source>
        <strain evidence="2 3">DSM 1314</strain>
    </source>
</reference>
<evidence type="ECO:0000313" key="2">
    <source>
        <dbReference type="EMBL" id="OAH61948.1"/>
    </source>
</evidence>
<organism evidence="2 3">
    <name type="scientific">Domibacillus aminovorans</name>
    <dbReference type="NCBI Taxonomy" id="29332"/>
    <lineage>
        <taxon>Bacteria</taxon>
        <taxon>Bacillati</taxon>
        <taxon>Bacillota</taxon>
        <taxon>Bacilli</taxon>
        <taxon>Bacillales</taxon>
        <taxon>Bacillaceae</taxon>
        <taxon>Domibacillus</taxon>
    </lineage>
</organism>
<dbReference type="PANTHER" id="PTHR37829">
    <property type="entry name" value="PHAGE-LIKE ELEMENT PBSX PROTEIN XKDT"/>
    <property type="match status" value="1"/>
</dbReference>
<dbReference type="Pfam" id="PF04865">
    <property type="entry name" value="Baseplate_J"/>
    <property type="match status" value="1"/>
</dbReference>
<dbReference type="EMBL" id="LQWY01000014">
    <property type="protein sequence ID" value="OAH61948.1"/>
    <property type="molecule type" value="Genomic_DNA"/>
</dbReference>
<comment type="caution">
    <text evidence="2">The sequence shown here is derived from an EMBL/GenBank/DDBJ whole genome shotgun (WGS) entry which is preliminary data.</text>
</comment>
<feature type="domain" description="Baseplate protein J-like barrel" evidence="1">
    <location>
        <begin position="95"/>
        <end position="175"/>
    </location>
</feature>
<dbReference type="PANTHER" id="PTHR37829:SF3">
    <property type="entry name" value="PROTEIN JAYE-RELATED"/>
    <property type="match status" value="1"/>
</dbReference>
<dbReference type="InterPro" id="IPR006949">
    <property type="entry name" value="Barrel_Baseplate_J-like"/>
</dbReference>
<sequence length="390" mass="42271">MLDKNGFKRKTYAELIDDMGIKSRELYGENTNISPRSPLGIIIRLFAYFLSVVWELSEQVYNAGSVSKADGVSLDRRVKNRGITRELASESMVLLTFTGMPGFVIPEQRQFSTETDIYFYLIEDVTLDETGNGAGQAVSVEKGAYTKVGENTITVQVEPLSGVTSVNNPGPAEGGRDVEKDEALRARYFKQVEGATTIPGMRSKLLELPGIQAVNIVENEKNVADADGRPPHSFETYVLGGNDQEIAETIFRNKAGGIQPYGAIEKTVLDDGGWPKKVGFTRAEVVNVSIKATLTTNSAFGSNGANQVRTLLVSYIGGEDADQTLYPGLSMGIDVVLWRLSHQIAKVPGVSDLQLTVSADGINYTASNIDILPLQVARTKAADIEVILIA</sequence>
<evidence type="ECO:0000313" key="3">
    <source>
        <dbReference type="Proteomes" id="UP000076935"/>
    </source>
</evidence>
<accession>A0A177L898</accession>
<dbReference type="AlphaFoldDB" id="A0A177L898"/>
<protein>
    <recommendedName>
        <fullName evidence="1">Baseplate protein J-like barrel domain-containing protein</fullName>
    </recommendedName>
</protein>
<gene>
    <name evidence="2" type="ORF">AWH49_11030</name>
</gene>
<name>A0A177L898_9BACI</name>
<dbReference type="Proteomes" id="UP000076935">
    <property type="component" value="Unassembled WGS sequence"/>
</dbReference>
<dbReference type="RefSeq" id="WP_063965093.1">
    <property type="nucleotide sequence ID" value="NZ_JBCNAN010000021.1"/>
</dbReference>
<proteinExistence type="predicted"/>